<comment type="similarity">
    <text evidence="10">Belongs to the nuclear hormone receptor family.</text>
</comment>
<dbReference type="PRINTS" id="PR00398">
    <property type="entry name" value="STRDHORMONER"/>
</dbReference>
<keyword evidence="2 10" id="KW-0479">Metal-binding</keyword>
<evidence type="ECO:0000256" key="11">
    <source>
        <dbReference type="SAM" id="MobiDB-lite"/>
    </source>
</evidence>
<dbReference type="Gene3D" id="3.30.50.10">
    <property type="entry name" value="Erythroid Transcription Factor GATA-1, subunit A"/>
    <property type="match status" value="1"/>
</dbReference>
<dbReference type="InterPro" id="IPR013088">
    <property type="entry name" value="Znf_NHR/GATA"/>
</dbReference>
<dbReference type="GO" id="GO:0004879">
    <property type="term" value="F:nuclear receptor activity"/>
    <property type="evidence" value="ECO:0007669"/>
    <property type="project" value="InterPro"/>
</dbReference>
<dbReference type="EMBL" id="NIVC01001848">
    <property type="protein sequence ID" value="PAA63383.1"/>
    <property type="molecule type" value="Genomic_DNA"/>
</dbReference>
<evidence type="ECO:0000256" key="8">
    <source>
        <dbReference type="ARBA" id="ARBA00023170"/>
    </source>
</evidence>
<dbReference type="InterPro" id="IPR000536">
    <property type="entry name" value="Nucl_hrmn_rcpt_lig-bd"/>
</dbReference>
<evidence type="ECO:0000256" key="10">
    <source>
        <dbReference type="RuleBase" id="RU004334"/>
    </source>
</evidence>
<feature type="region of interest" description="Disordered" evidence="11">
    <location>
        <begin position="84"/>
        <end position="135"/>
    </location>
</feature>
<evidence type="ECO:0008006" key="16">
    <source>
        <dbReference type="Google" id="ProtNLM"/>
    </source>
</evidence>
<reference evidence="14 15" key="1">
    <citation type="submission" date="2017-06" db="EMBL/GenBank/DDBJ databases">
        <title>A platform for efficient transgenesis in Macrostomum lignano, a flatworm model organism for stem cell research.</title>
        <authorList>
            <person name="Berezikov E."/>
        </authorList>
    </citation>
    <scope>NUCLEOTIDE SEQUENCE [LARGE SCALE GENOMIC DNA]</scope>
    <source>
        <strain evidence="14">DV1</strain>
        <tissue evidence="14">Whole organism</tissue>
    </source>
</reference>
<dbReference type="STRING" id="282301.A0A267EPB8"/>
<comment type="caution">
    <text evidence="14">The sequence shown here is derived from an EMBL/GenBank/DDBJ whole genome shotgun (WGS) entry which is preliminary data.</text>
</comment>
<feature type="domain" description="Nuclear receptor" evidence="12">
    <location>
        <begin position="14"/>
        <end position="89"/>
    </location>
</feature>
<dbReference type="PANTHER" id="PTHR24086:SF25">
    <property type="entry name" value="NUCLEAR HORMONE RECEPTOR FTZ-F1 BETA"/>
    <property type="match status" value="1"/>
</dbReference>
<name>A0A267EPB8_9PLAT</name>
<dbReference type="AlphaFoldDB" id="A0A267EPB8"/>
<keyword evidence="15" id="KW-1185">Reference proteome</keyword>
<dbReference type="PROSITE" id="PS00031">
    <property type="entry name" value="NUCLEAR_REC_DBD_1"/>
    <property type="match status" value="1"/>
</dbReference>
<feature type="region of interest" description="Disordered" evidence="11">
    <location>
        <begin position="148"/>
        <end position="192"/>
    </location>
</feature>
<comment type="subcellular location">
    <subcellularLocation>
        <location evidence="1 10">Nucleus</location>
    </subcellularLocation>
</comment>
<keyword evidence="3 10" id="KW-0863">Zinc-finger</keyword>
<keyword evidence="7 10" id="KW-0804">Transcription</keyword>
<organism evidence="14 15">
    <name type="scientific">Macrostomum lignano</name>
    <dbReference type="NCBI Taxonomy" id="282301"/>
    <lineage>
        <taxon>Eukaryota</taxon>
        <taxon>Metazoa</taxon>
        <taxon>Spiralia</taxon>
        <taxon>Lophotrochozoa</taxon>
        <taxon>Platyhelminthes</taxon>
        <taxon>Rhabditophora</taxon>
        <taxon>Macrostomorpha</taxon>
        <taxon>Macrostomida</taxon>
        <taxon>Macrostomidae</taxon>
        <taxon>Macrostomum</taxon>
    </lineage>
</organism>
<protein>
    <recommendedName>
        <fullName evidence="16">Nuclear receptor domain-containing protein</fullName>
    </recommendedName>
</protein>
<evidence type="ECO:0000259" key="12">
    <source>
        <dbReference type="PROSITE" id="PS51030"/>
    </source>
</evidence>
<dbReference type="SUPFAM" id="SSF57716">
    <property type="entry name" value="Glucocorticoid receptor-like (DNA-binding domain)"/>
    <property type="match status" value="1"/>
</dbReference>
<feature type="domain" description="NR LBD" evidence="13">
    <location>
        <begin position="282"/>
        <end position="511"/>
    </location>
</feature>
<dbReference type="CDD" id="cd06916">
    <property type="entry name" value="NR_DBD_like"/>
    <property type="match status" value="1"/>
</dbReference>
<dbReference type="GO" id="GO:0043565">
    <property type="term" value="F:sequence-specific DNA binding"/>
    <property type="evidence" value="ECO:0007669"/>
    <property type="project" value="InterPro"/>
</dbReference>
<dbReference type="OrthoDB" id="5771769at2759"/>
<evidence type="ECO:0000256" key="2">
    <source>
        <dbReference type="ARBA" id="ARBA00022723"/>
    </source>
</evidence>
<dbReference type="Gene3D" id="1.10.565.10">
    <property type="entry name" value="Retinoid X Receptor"/>
    <property type="match status" value="1"/>
</dbReference>
<dbReference type="SMART" id="SM00430">
    <property type="entry name" value="HOLI"/>
    <property type="match status" value="1"/>
</dbReference>
<proteinExistence type="inferred from homology"/>
<dbReference type="PROSITE" id="PS51843">
    <property type="entry name" value="NR_LBD"/>
    <property type="match status" value="1"/>
</dbReference>
<sequence>PRTRRRSMKKVKSIELCRVCNDISSGIHYGIEACEGCKGFFKRSIQTPRDYKCAREGTCEINKTSRNVCQYCRLTKCLNAGMDRDLVRPDRTPGNRRKRPKTPPTDGACHFSAPPPSQRQRQSAMNIPLPPQPFNSSLAVPAGKMQLPKLTHHKPPIGNHQLQHRRQHQLPRHQLGGRGNQQQQMPPDLDISQLPSFSVSVAGFHSLIPSSKNTLQSCSGPLLGQQKQKQHELQQQQQSSYHSCDLDELYPPIEAGTTDARIGSPFNGVGRGAYLEMLSSLEAKKFVSDLLALEPNKIPKIAEQGYFCCTRLKCGQAFMNTAYLEVENIIRFCKEVPNFSELAMSDRKLLIQSAFLDIQMIRLAFRTMELAQPKKVMFSEGMEFDIHQTRYYTGYPDSLFHLVQEIVHCMQYFNVDIVDCALLQLLTLYSDNVQGLCDPQLVTRQQNRVLEFLRQCSSARFPEAPSRVAGLLLRLPLVRQLSLMAAQEFQAMLASGMYEASPLVLEILTKQDPA</sequence>
<dbReference type="PRINTS" id="PR00047">
    <property type="entry name" value="STROIDFINGER"/>
</dbReference>
<evidence type="ECO:0000259" key="13">
    <source>
        <dbReference type="PROSITE" id="PS51843"/>
    </source>
</evidence>
<feature type="region of interest" description="Disordered" evidence="11">
    <location>
        <begin position="219"/>
        <end position="238"/>
    </location>
</feature>
<accession>A0A267EPB8</accession>
<dbReference type="Pfam" id="PF00105">
    <property type="entry name" value="zf-C4"/>
    <property type="match status" value="1"/>
</dbReference>
<keyword evidence="8 10" id="KW-0675">Receptor</keyword>
<evidence type="ECO:0000313" key="14">
    <source>
        <dbReference type="EMBL" id="PAA63383.1"/>
    </source>
</evidence>
<feature type="compositionally biased region" description="Basic and acidic residues" evidence="11">
    <location>
        <begin position="84"/>
        <end position="93"/>
    </location>
</feature>
<keyword evidence="4 10" id="KW-0862">Zinc</keyword>
<dbReference type="InterPro" id="IPR016355">
    <property type="entry name" value="NR5-like"/>
</dbReference>
<keyword evidence="6 10" id="KW-0238">DNA-binding</keyword>
<dbReference type="FunFam" id="3.30.50.10:FF:000006">
    <property type="entry name" value="Nuclear receptor subfamily 5 group A member"/>
    <property type="match status" value="1"/>
</dbReference>
<evidence type="ECO:0000256" key="4">
    <source>
        <dbReference type="ARBA" id="ARBA00022833"/>
    </source>
</evidence>
<feature type="compositionally biased region" description="Basic residues" evidence="11">
    <location>
        <begin position="162"/>
        <end position="171"/>
    </location>
</feature>
<dbReference type="InterPro" id="IPR001628">
    <property type="entry name" value="Znf_hrmn_rcpt"/>
</dbReference>
<dbReference type="SMART" id="SM00399">
    <property type="entry name" value="ZnF_C4"/>
    <property type="match status" value="1"/>
</dbReference>
<feature type="non-terminal residue" evidence="14">
    <location>
        <position position="1"/>
    </location>
</feature>
<dbReference type="GO" id="GO:0005634">
    <property type="term" value="C:nucleus"/>
    <property type="evidence" value="ECO:0007669"/>
    <property type="project" value="UniProtKB-SubCell"/>
</dbReference>
<evidence type="ECO:0000256" key="9">
    <source>
        <dbReference type="ARBA" id="ARBA00023242"/>
    </source>
</evidence>
<dbReference type="InterPro" id="IPR001723">
    <property type="entry name" value="Nuclear_hrmn_rcpt"/>
</dbReference>
<evidence type="ECO:0000256" key="7">
    <source>
        <dbReference type="ARBA" id="ARBA00023163"/>
    </source>
</evidence>
<evidence type="ECO:0000256" key="1">
    <source>
        <dbReference type="ARBA" id="ARBA00004123"/>
    </source>
</evidence>
<gene>
    <name evidence="14" type="ORF">BOX15_Mlig009816g1</name>
</gene>
<evidence type="ECO:0000256" key="3">
    <source>
        <dbReference type="ARBA" id="ARBA00022771"/>
    </source>
</evidence>
<dbReference type="GO" id="GO:0008270">
    <property type="term" value="F:zinc ion binding"/>
    <property type="evidence" value="ECO:0007669"/>
    <property type="project" value="UniProtKB-KW"/>
</dbReference>
<evidence type="ECO:0000256" key="6">
    <source>
        <dbReference type="ARBA" id="ARBA00023125"/>
    </source>
</evidence>
<evidence type="ECO:0000256" key="5">
    <source>
        <dbReference type="ARBA" id="ARBA00023015"/>
    </source>
</evidence>
<dbReference type="Pfam" id="PF00104">
    <property type="entry name" value="Hormone_recep"/>
    <property type="match status" value="1"/>
</dbReference>
<dbReference type="InterPro" id="IPR035500">
    <property type="entry name" value="NHR-like_dom_sf"/>
</dbReference>
<dbReference type="PROSITE" id="PS51030">
    <property type="entry name" value="NUCLEAR_REC_DBD_2"/>
    <property type="match status" value="1"/>
</dbReference>
<dbReference type="SUPFAM" id="SSF48508">
    <property type="entry name" value="Nuclear receptor ligand-binding domain"/>
    <property type="match status" value="1"/>
</dbReference>
<dbReference type="PANTHER" id="PTHR24086">
    <property type="entry name" value="NUCLEAR RECEPTOR SUBFAMILY 5 GROUP A"/>
    <property type="match status" value="1"/>
</dbReference>
<dbReference type="Proteomes" id="UP000215902">
    <property type="component" value="Unassembled WGS sequence"/>
</dbReference>
<keyword evidence="9 10" id="KW-0539">Nucleus</keyword>
<evidence type="ECO:0000313" key="15">
    <source>
        <dbReference type="Proteomes" id="UP000215902"/>
    </source>
</evidence>
<keyword evidence="5 10" id="KW-0805">Transcription regulation</keyword>